<evidence type="ECO:0000313" key="4">
    <source>
        <dbReference type="Proteomes" id="UP000782843"/>
    </source>
</evidence>
<feature type="transmembrane region" description="Helical" evidence="2">
    <location>
        <begin position="24"/>
        <end position="48"/>
    </location>
</feature>
<keyword evidence="2" id="KW-0472">Membrane</keyword>
<name>A0A955L3M0_9BACT</name>
<feature type="region of interest" description="Disordered" evidence="1">
    <location>
        <begin position="54"/>
        <end position="80"/>
    </location>
</feature>
<dbReference type="EMBL" id="JAGQLG010000094">
    <property type="protein sequence ID" value="MCA9382265.1"/>
    <property type="molecule type" value="Genomic_DNA"/>
</dbReference>
<sequence length="230" mass="26000">MDETPTNKSLEELSGNADNNPSTIQIIIAILIIVVALGILIFAGYLMIKRIQSNQDSNNTEQEQSGDVDGDGAQDNNNPNPGWEVYVGNAFLINYPITWEVKSSSEKYTQFGPKEETEDIENVERIAIFIGSKLSTVNLPLDQEIEEFKNQSDYAKVISVKDTKVDGVEAKEILLMESEKSYTRHTIGTFFVKDGVVWEIRGVTYRTDNRELDKFILLYEEMLSSLKFIN</sequence>
<dbReference type="Proteomes" id="UP000782843">
    <property type="component" value="Unassembled WGS sequence"/>
</dbReference>
<evidence type="ECO:0000256" key="1">
    <source>
        <dbReference type="SAM" id="MobiDB-lite"/>
    </source>
</evidence>
<keyword evidence="2" id="KW-0812">Transmembrane</keyword>
<dbReference type="AlphaFoldDB" id="A0A955L3M0"/>
<protein>
    <submittedName>
        <fullName evidence="3">Uncharacterized protein</fullName>
    </submittedName>
</protein>
<feature type="compositionally biased region" description="Polar residues" evidence="1">
    <location>
        <begin position="54"/>
        <end position="63"/>
    </location>
</feature>
<reference evidence="3" key="1">
    <citation type="submission" date="2020-04" db="EMBL/GenBank/DDBJ databases">
        <authorList>
            <person name="Zhang T."/>
        </authorList>
    </citation>
    <scope>NUCLEOTIDE SEQUENCE</scope>
    <source>
        <strain evidence="3">HKST-UBA10</strain>
    </source>
</reference>
<comment type="caution">
    <text evidence="3">The sequence shown here is derived from an EMBL/GenBank/DDBJ whole genome shotgun (WGS) entry which is preliminary data.</text>
</comment>
<accession>A0A955L3M0</accession>
<organism evidence="3 4">
    <name type="scientific">Candidatus Dojkabacteria bacterium</name>
    <dbReference type="NCBI Taxonomy" id="2099670"/>
    <lineage>
        <taxon>Bacteria</taxon>
        <taxon>Candidatus Dojkabacteria</taxon>
    </lineage>
</organism>
<evidence type="ECO:0000313" key="3">
    <source>
        <dbReference type="EMBL" id="MCA9382265.1"/>
    </source>
</evidence>
<gene>
    <name evidence="3" type="ORF">KC660_02545</name>
</gene>
<keyword evidence="2" id="KW-1133">Transmembrane helix</keyword>
<reference evidence="3" key="2">
    <citation type="journal article" date="2021" name="Microbiome">
        <title>Successional dynamics and alternative stable states in a saline activated sludge microbial community over 9 years.</title>
        <authorList>
            <person name="Wang Y."/>
            <person name="Ye J."/>
            <person name="Ju F."/>
            <person name="Liu L."/>
            <person name="Boyd J.A."/>
            <person name="Deng Y."/>
            <person name="Parks D.H."/>
            <person name="Jiang X."/>
            <person name="Yin X."/>
            <person name="Woodcroft B.J."/>
            <person name="Tyson G.W."/>
            <person name="Hugenholtz P."/>
            <person name="Polz M.F."/>
            <person name="Zhang T."/>
        </authorList>
    </citation>
    <scope>NUCLEOTIDE SEQUENCE</scope>
    <source>
        <strain evidence="3">HKST-UBA10</strain>
    </source>
</reference>
<proteinExistence type="predicted"/>
<evidence type="ECO:0000256" key="2">
    <source>
        <dbReference type="SAM" id="Phobius"/>
    </source>
</evidence>